<protein>
    <submittedName>
        <fullName evidence="1">Uncharacterized protein</fullName>
    </submittedName>
</protein>
<name>A0A8S9Z2I2_9TREM</name>
<comment type="caution">
    <text evidence="1">The sequence shown here is derived from an EMBL/GenBank/DDBJ whole genome shotgun (WGS) entry which is preliminary data.</text>
</comment>
<dbReference type="PANTHER" id="PTHR21243">
    <property type="entry name" value="PROTEIN SCAI"/>
    <property type="match status" value="1"/>
</dbReference>
<dbReference type="GO" id="GO:0003714">
    <property type="term" value="F:transcription corepressor activity"/>
    <property type="evidence" value="ECO:0007669"/>
    <property type="project" value="InterPro"/>
</dbReference>
<dbReference type="AlphaFoldDB" id="A0A8S9Z2I2"/>
<dbReference type="EMBL" id="JTDE01000313">
    <property type="protein sequence ID" value="KAF7261625.1"/>
    <property type="molecule type" value="Genomic_DNA"/>
</dbReference>
<dbReference type="Proteomes" id="UP000822476">
    <property type="component" value="Unassembled WGS sequence"/>
</dbReference>
<reference evidence="1" key="1">
    <citation type="submission" date="2019-07" db="EMBL/GenBank/DDBJ databases">
        <title>Annotation for the trematode Paragonimus miyazaki's.</title>
        <authorList>
            <person name="Choi Y.-J."/>
        </authorList>
    </citation>
    <scope>NUCLEOTIDE SEQUENCE</scope>
    <source>
        <strain evidence="1">Japan</strain>
    </source>
</reference>
<sequence>MLRFFAYHYPFLDYSYLQFLVDDFLRLLVLRYCFCSIVLQLHRGFTGSSFYPSCSPALPESEMMNSPVLHKMIIELASLFECRSMFATPDNYSKG</sequence>
<dbReference type="OrthoDB" id="525027at2759"/>
<keyword evidence="2" id="KW-1185">Reference proteome</keyword>
<gene>
    <name evidence="1" type="ORF">EG68_01093</name>
</gene>
<organism evidence="1 2">
    <name type="scientific">Paragonimus skrjabini miyazakii</name>
    <dbReference type="NCBI Taxonomy" id="59628"/>
    <lineage>
        <taxon>Eukaryota</taxon>
        <taxon>Metazoa</taxon>
        <taxon>Spiralia</taxon>
        <taxon>Lophotrochozoa</taxon>
        <taxon>Platyhelminthes</taxon>
        <taxon>Trematoda</taxon>
        <taxon>Digenea</taxon>
        <taxon>Plagiorchiida</taxon>
        <taxon>Troglotremata</taxon>
        <taxon>Troglotrematidae</taxon>
        <taxon>Paragonimus</taxon>
    </lineage>
</organism>
<proteinExistence type="predicted"/>
<evidence type="ECO:0000313" key="2">
    <source>
        <dbReference type="Proteomes" id="UP000822476"/>
    </source>
</evidence>
<dbReference type="GO" id="GO:0006351">
    <property type="term" value="P:DNA-templated transcription"/>
    <property type="evidence" value="ECO:0007669"/>
    <property type="project" value="InterPro"/>
</dbReference>
<dbReference type="Pfam" id="PF12070">
    <property type="entry name" value="SCAI"/>
    <property type="match status" value="1"/>
</dbReference>
<evidence type="ECO:0000313" key="1">
    <source>
        <dbReference type="EMBL" id="KAF7261625.1"/>
    </source>
</evidence>
<accession>A0A8S9Z2I2</accession>
<dbReference type="InterPro" id="IPR022709">
    <property type="entry name" value="SCAI"/>
</dbReference>